<organism evidence="1 2">
    <name type="scientific">Porphyromonas crevioricanis JCM 15906</name>
    <dbReference type="NCBI Taxonomy" id="1305617"/>
    <lineage>
        <taxon>Bacteria</taxon>
        <taxon>Pseudomonadati</taxon>
        <taxon>Bacteroidota</taxon>
        <taxon>Bacteroidia</taxon>
        <taxon>Bacteroidales</taxon>
        <taxon>Porphyromonadaceae</taxon>
        <taxon>Porphyromonas</taxon>
    </lineage>
</organism>
<gene>
    <name evidence="1" type="ORF">PORCRE_2</name>
</gene>
<protein>
    <submittedName>
        <fullName evidence="1">Uncharacterized protein</fullName>
    </submittedName>
</protein>
<comment type="caution">
    <text evidence="1">The sequence shown here is derived from an EMBL/GenBank/DDBJ whole genome shotgun (WGS) entry which is preliminary data.</text>
</comment>
<evidence type="ECO:0000313" key="1">
    <source>
        <dbReference type="EMBL" id="GAD04320.1"/>
    </source>
</evidence>
<dbReference type="EMBL" id="BAOU01000001">
    <property type="protein sequence ID" value="GAD04320.1"/>
    <property type="molecule type" value="Genomic_DNA"/>
</dbReference>
<reference evidence="2" key="1">
    <citation type="journal article" date="2013" name="Genome">
        <title>Draft Genome Sequences of Porphyromonas crevioricanis JCM 15906T and Porphyromonas cansulci JCM 13913T Isolated from a Canine Oral Cavity.</title>
        <authorList>
            <person name="Sakamoto M."/>
            <person name="Tanaka N."/>
            <person name="Shiwa Y."/>
            <person name="Yoshikawa H."/>
            <person name="Ohkuma M."/>
        </authorList>
    </citation>
    <scope>NUCLEOTIDE SEQUENCE [LARGE SCALE GENOMIC DNA]</scope>
    <source>
        <strain evidence="2">JCM 15906</strain>
    </source>
</reference>
<accession>S4NAV0</accession>
<proteinExistence type="predicted"/>
<evidence type="ECO:0000313" key="2">
    <source>
        <dbReference type="Proteomes" id="UP000018031"/>
    </source>
</evidence>
<name>S4NAV0_9PORP</name>
<dbReference type="AlphaFoldDB" id="S4NAV0"/>
<reference evidence="1 2" key="2">
    <citation type="journal article" date="2013" name="Genome Announc.">
        <title>Draft Genome Sequences of Porphyromonas crevioricanis JCM 15906T and Porphyromonas cansulci JCM 13913T Isolated from a Canine Oral Cavity.</title>
        <authorList>
            <person name="Sakamoto M."/>
            <person name="Tanaka N."/>
            <person name="Shiwa Y."/>
            <person name="Yoshikawa H."/>
            <person name="Ohkuma M."/>
        </authorList>
    </citation>
    <scope>NUCLEOTIDE SEQUENCE [LARGE SCALE GENOMIC DNA]</scope>
    <source>
        <strain evidence="1 2">JCM 15906</strain>
    </source>
</reference>
<sequence length="37" mass="4235">MPIKNRVIGGIFFRSTLIFRLIKNDSAVYLCTFAVET</sequence>
<dbReference type="Proteomes" id="UP000018031">
    <property type="component" value="Unassembled WGS sequence"/>
</dbReference>